<evidence type="ECO:0000313" key="4">
    <source>
        <dbReference type="Proteomes" id="UP000199039"/>
    </source>
</evidence>
<gene>
    <name evidence="3" type="ORF">SAMN05216410_2543</name>
</gene>
<dbReference type="InterPro" id="IPR011893">
    <property type="entry name" value="Selenoprotein_Rdx-typ"/>
</dbReference>
<feature type="region of interest" description="Disordered" evidence="2">
    <location>
        <begin position="104"/>
        <end position="132"/>
    </location>
</feature>
<evidence type="ECO:0000256" key="1">
    <source>
        <dbReference type="ARBA" id="ARBA00023284"/>
    </source>
</evidence>
<evidence type="ECO:0000313" key="3">
    <source>
        <dbReference type="EMBL" id="SDC91719.1"/>
    </source>
</evidence>
<dbReference type="AlphaFoldDB" id="A0A1G6QH53"/>
<dbReference type="PANTHER" id="PTHR36417:SF2">
    <property type="entry name" value="SELENOPROTEIN DOMAIN PROTEIN (AFU_ORTHOLOGUE AFUA_1G05220)"/>
    <property type="match status" value="1"/>
</dbReference>
<dbReference type="InterPro" id="IPR036249">
    <property type="entry name" value="Thioredoxin-like_sf"/>
</dbReference>
<dbReference type="RefSeq" id="WP_245701117.1">
    <property type="nucleotide sequence ID" value="NZ_FMYH01000004.1"/>
</dbReference>
<reference evidence="3 4" key="1">
    <citation type="submission" date="2016-09" db="EMBL/GenBank/DDBJ databases">
        <authorList>
            <person name="Capua I."/>
            <person name="De Benedictis P."/>
            <person name="Joannis T."/>
            <person name="Lombin L.H."/>
            <person name="Cattoli G."/>
        </authorList>
    </citation>
    <scope>NUCLEOTIDE SEQUENCE [LARGE SCALE GENOMIC DNA]</scope>
    <source>
        <strain evidence="3 4">ISLP-3</strain>
    </source>
</reference>
<evidence type="ECO:0000256" key="2">
    <source>
        <dbReference type="SAM" id="MobiDB-lite"/>
    </source>
</evidence>
<dbReference type="Pfam" id="PF10262">
    <property type="entry name" value="Rdx"/>
    <property type="match status" value="1"/>
</dbReference>
<accession>A0A1G6QH53</accession>
<name>A0A1G6QH53_9MICO</name>
<dbReference type="Gene3D" id="3.40.30.10">
    <property type="entry name" value="Glutaredoxin"/>
    <property type="match status" value="1"/>
</dbReference>
<dbReference type="STRING" id="1814289.SAMN05216410_2543"/>
<dbReference type="NCBIfam" id="TIGR02174">
    <property type="entry name" value="CXXU_selWTH"/>
    <property type="match status" value="1"/>
</dbReference>
<feature type="compositionally biased region" description="Low complexity" evidence="2">
    <location>
        <begin position="118"/>
        <end position="132"/>
    </location>
</feature>
<dbReference type="Proteomes" id="UP000199039">
    <property type="component" value="Unassembled WGS sequence"/>
</dbReference>
<dbReference type="PANTHER" id="PTHR36417">
    <property type="entry name" value="SELENOPROTEIN DOMAIN PROTEIN (AFU_ORTHOLOGUE AFUA_1G05220)"/>
    <property type="match status" value="1"/>
</dbReference>
<keyword evidence="4" id="KW-1185">Reference proteome</keyword>
<protein>
    <submittedName>
        <fullName evidence="3">Selenoprotein W-related protein</fullName>
    </submittedName>
</protein>
<organism evidence="3 4">
    <name type="scientific">Sanguibacter gelidistatuariae</name>
    <dbReference type="NCBI Taxonomy" id="1814289"/>
    <lineage>
        <taxon>Bacteria</taxon>
        <taxon>Bacillati</taxon>
        <taxon>Actinomycetota</taxon>
        <taxon>Actinomycetes</taxon>
        <taxon>Micrococcales</taxon>
        <taxon>Sanguibacteraceae</taxon>
        <taxon>Sanguibacter</taxon>
    </lineage>
</organism>
<proteinExistence type="predicted"/>
<sequence>MTAAGDVDAVAQAISLTVEAPAPKARVQIIYCTQCKWLLRAAWMAQELLTTFSDDLAEVALVPATGGVFRIAVGSETIWNRKVDGGFPEITVLKQLVRDRVAPGRSLGHSDAGGGSGVTSASGASVPGASEV</sequence>
<keyword evidence="1" id="KW-0676">Redox-active center</keyword>
<dbReference type="EMBL" id="FMYH01000004">
    <property type="protein sequence ID" value="SDC91719.1"/>
    <property type="molecule type" value="Genomic_DNA"/>
</dbReference>
<dbReference type="SUPFAM" id="SSF52833">
    <property type="entry name" value="Thioredoxin-like"/>
    <property type="match status" value="1"/>
</dbReference>